<evidence type="ECO:0000256" key="2">
    <source>
        <dbReference type="ARBA" id="ARBA00022801"/>
    </source>
</evidence>
<keyword evidence="3 5" id="KW-0904">Protein phosphatase</keyword>
<dbReference type="GO" id="GO:0004725">
    <property type="term" value="F:protein tyrosine phosphatase activity"/>
    <property type="evidence" value="ECO:0007669"/>
    <property type="project" value="UniProtKB-UniRule"/>
</dbReference>
<evidence type="ECO:0000313" key="6">
    <source>
        <dbReference type="EMBL" id="XDI35605.1"/>
    </source>
</evidence>
<organism evidence="6">
    <name type="scientific">Alkalihalophilus sp. As8PL</name>
    <dbReference type="NCBI Taxonomy" id="3237103"/>
    <lineage>
        <taxon>Bacteria</taxon>
        <taxon>Bacillati</taxon>
        <taxon>Bacillota</taxon>
        <taxon>Bacilli</taxon>
        <taxon>Bacillales</taxon>
        <taxon>Bacillaceae</taxon>
        <taxon>Alkalihalophilus</taxon>
    </lineage>
</organism>
<dbReference type="InterPro" id="IPR016667">
    <property type="entry name" value="Caps_polysacc_synth_CpsB/CapC"/>
</dbReference>
<protein>
    <recommendedName>
        <fullName evidence="5">Tyrosine-protein phosphatase</fullName>
        <ecNumber evidence="5">3.1.3.48</ecNumber>
    </recommendedName>
</protein>
<dbReference type="InterPro" id="IPR016195">
    <property type="entry name" value="Pol/histidinol_Pase-like"/>
</dbReference>
<dbReference type="PIRSF" id="PIRSF016557">
    <property type="entry name" value="Caps_synth_CpsB"/>
    <property type="match status" value="1"/>
</dbReference>
<dbReference type="SUPFAM" id="SSF89550">
    <property type="entry name" value="PHP domain-like"/>
    <property type="match status" value="1"/>
</dbReference>
<evidence type="ECO:0000256" key="3">
    <source>
        <dbReference type="ARBA" id="ARBA00022912"/>
    </source>
</evidence>
<dbReference type="Pfam" id="PF19567">
    <property type="entry name" value="CpsB_CapC"/>
    <property type="match status" value="1"/>
</dbReference>
<comment type="catalytic activity">
    <reaction evidence="4 5">
        <text>O-phospho-L-tyrosyl-[protein] + H2O = L-tyrosyl-[protein] + phosphate</text>
        <dbReference type="Rhea" id="RHEA:10684"/>
        <dbReference type="Rhea" id="RHEA-COMP:10136"/>
        <dbReference type="Rhea" id="RHEA-COMP:20101"/>
        <dbReference type="ChEBI" id="CHEBI:15377"/>
        <dbReference type="ChEBI" id="CHEBI:43474"/>
        <dbReference type="ChEBI" id="CHEBI:46858"/>
        <dbReference type="ChEBI" id="CHEBI:61978"/>
        <dbReference type="EC" id="3.1.3.48"/>
    </reaction>
</comment>
<dbReference type="EMBL" id="CP162551">
    <property type="protein sequence ID" value="XDI35605.1"/>
    <property type="molecule type" value="Genomic_DNA"/>
</dbReference>
<accession>A0AB39BNT8</accession>
<dbReference type="EC" id="3.1.3.48" evidence="5"/>
<dbReference type="RefSeq" id="WP_368503148.1">
    <property type="nucleotide sequence ID" value="NZ_CP162551.1"/>
</dbReference>
<dbReference type="GO" id="GO:0030145">
    <property type="term" value="F:manganese ion binding"/>
    <property type="evidence" value="ECO:0007669"/>
    <property type="project" value="UniProtKB-UniRule"/>
</dbReference>
<keyword evidence="2 5" id="KW-0378">Hydrolase</keyword>
<dbReference type="PANTHER" id="PTHR39181:SF1">
    <property type="entry name" value="TYROSINE-PROTEIN PHOSPHATASE YWQE"/>
    <property type="match status" value="1"/>
</dbReference>
<name>A0AB39BNT8_9BACI</name>
<reference evidence="6" key="1">
    <citation type="submission" date="2024-07" db="EMBL/GenBank/DDBJ databases">
        <title>Identification and characteristics of an arsenic-resistant bacterial isolate, which belongs to a novel species.</title>
        <authorList>
            <person name="Juszczyk A."/>
            <person name="Kowalczyk A."/>
            <person name="Was K."/>
            <person name="Kosowicz W."/>
            <person name="Budzyn A."/>
            <person name="Latowski D."/>
        </authorList>
    </citation>
    <scope>NUCLEOTIDE SEQUENCE</scope>
    <source>
        <strain evidence="6">As8PL</strain>
    </source>
</reference>
<dbReference type="Gene3D" id="3.20.20.140">
    <property type="entry name" value="Metal-dependent hydrolases"/>
    <property type="match status" value="1"/>
</dbReference>
<comment type="similarity">
    <text evidence="1 5">Belongs to the metallo-dependent hydrolases superfamily. CpsB/CapC family.</text>
</comment>
<proteinExistence type="inferred from homology"/>
<evidence type="ECO:0000256" key="1">
    <source>
        <dbReference type="ARBA" id="ARBA00005750"/>
    </source>
</evidence>
<gene>
    <name evidence="6" type="ORF">AB3N04_12870</name>
</gene>
<evidence type="ECO:0000256" key="4">
    <source>
        <dbReference type="ARBA" id="ARBA00051722"/>
    </source>
</evidence>
<dbReference type="AlphaFoldDB" id="A0AB39BNT8"/>
<dbReference type="PANTHER" id="PTHR39181">
    <property type="entry name" value="TYROSINE-PROTEIN PHOSPHATASE YWQE"/>
    <property type="match status" value="1"/>
</dbReference>
<sequence length="255" mass="29006">MIDLHCHILPGLDDGPKTIDESIEMAKLAVEEGITQIVATPHHKHPTYSNEASLVREGVMELNKRLKQENLDLKILPGQEVRLYGEVVEDLANGTTITLADHEMYLFIEFPSNHVPRYAAQLFYQLQIQGYMPIIVHPERNSKLLEDPDKLYDFVQNGVLTQVTSSSLTGHFGKKIKQFSNQLIEANLTHFVASDAHNTDSRPFRLRESYAVIAQTHGEEKALHFQENAQLIVENKHVLVEPPEQIKRKKLLGIF</sequence>
<evidence type="ECO:0000256" key="5">
    <source>
        <dbReference type="PIRNR" id="PIRNR016557"/>
    </source>
</evidence>